<evidence type="ECO:0008006" key="2">
    <source>
        <dbReference type="Google" id="ProtNLM"/>
    </source>
</evidence>
<dbReference type="Pfam" id="PF13561">
    <property type="entry name" value="adh_short_C2"/>
    <property type="match status" value="1"/>
</dbReference>
<name>A0A0F8YT19_9ZZZZ</name>
<accession>A0A0F8YT19</accession>
<sequence>QPEDVALAVLMLASDRGAYITGAELVVDGGFTRNLMSLIPRAGFERAAQGRQP</sequence>
<feature type="non-terminal residue" evidence="1">
    <location>
        <position position="1"/>
    </location>
</feature>
<evidence type="ECO:0000313" key="1">
    <source>
        <dbReference type="EMBL" id="KKK84588.1"/>
    </source>
</evidence>
<dbReference type="EMBL" id="LAZR01051707">
    <property type="protein sequence ID" value="KKK84588.1"/>
    <property type="molecule type" value="Genomic_DNA"/>
</dbReference>
<reference evidence="1" key="1">
    <citation type="journal article" date="2015" name="Nature">
        <title>Complex archaea that bridge the gap between prokaryotes and eukaryotes.</title>
        <authorList>
            <person name="Spang A."/>
            <person name="Saw J.H."/>
            <person name="Jorgensen S.L."/>
            <person name="Zaremba-Niedzwiedzka K."/>
            <person name="Martijn J."/>
            <person name="Lind A.E."/>
            <person name="van Eijk R."/>
            <person name="Schleper C."/>
            <person name="Guy L."/>
            <person name="Ettema T.J."/>
        </authorList>
    </citation>
    <scope>NUCLEOTIDE SEQUENCE</scope>
</reference>
<gene>
    <name evidence="1" type="ORF">LCGC14_2781850</name>
</gene>
<dbReference type="AlphaFoldDB" id="A0A0F8YT19"/>
<proteinExistence type="predicted"/>
<protein>
    <recommendedName>
        <fullName evidence="2">Short-chain dehydrogenase/reductase SDR</fullName>
    </recommendedName>
</protein>
<organism evidence="1">
    <name type="scientific">marine sediment metagenome</name>
    <dbReference type="NCBI Taxonomy" id="412755"/>
    <lineage>
        <taxon>unclassified sequences</taxon>
        <taxon>metagenomes</taxon>
        <taxon>ecological metagenomes</taxon>
    </lineage>
</organism>
<dbReference type="InterPro" id="IPR002347">
    <property type="entry name" value="SDR_fam"/>
</dbReference>
<dbReference type="InterPro" id="IPR036291">
    <property type="entry name" value="NAD(P)-bd_dom_sf"/>
</dbReference>
<dbReference type="Gene3D" id="3.40.50.720">
    <property type="entry name" value="NAD(P)-binding Rossmann-like Domain"/>
    <property type="match status" value="1"/>
</dbReference>
<comment type="caution">
    <text evidence="1">The sequence shown here is derived from an EMBL/GenBank/DDBJ whole genome shotgun (WGS) entry which is preliminary data.</text>
</comment>
<dbReference type="SUPFAM" id="SSF51735">
    <property type="entry name" value="NAD(P)-binding Rossmann-fold domains"/>
    <property type="match status" value="1"/>
</dbReference>